<dbReference type="InterPro" id="IPR036396">
    <property type="entry name" value="Cyt_P450_sf"/>
</dbReference>
<evidence type="ECO:0000256" key="12">
    <source>
        <dbReference type="PIRSR" id="PIRSR602401-1"/>
    </source>
</evidence>
<evidence type="ECO:0000256" key="14">
    <source>
        <dbReference type="SAM" id="Phobius"/>
    </source>
</evidence>
<comment type="subcellular location">
    <subcellularLocation>
        <location evidence="1">Membrane</location>
        <topology evidence="1">Single-pass membrane protein</topology>
    </subcellularLocation>
</comment>
<dbReference type="InterPro" id="IPR001128">
    <property type="entry name" value="Cyt_P450"/>
</dbReference>
<comment type="similarity">
    <text evidence="2 13">Belongs to the cytochrome P450 family.</text>
</comment>
<dbReference type="GO" id="GO:0016705">
    <property type="term" value="F:oxidoreductase activity, acting on paired donors, with incorporation or reduction of molecular oxygen"/>
    <property type="evidence" value="ECO:0007669"/>
    <property type="project" value="InterPro"/>
</dbReference>
<protein>
    <recommendedName>
        <fullName evidence="9">noroxomaritidine synthase</fullName>
        <ecNumber evidence="9">1.14.19.50</ecNumber>
    </recommendedName>
</protein>
<proteinExistence type="inferred from homology"/>
<evidence type="ECO:0000256" key="6">
    <source>
        <dbReference type="ARBA" id="ARBA00023002"/>
    </source>
</evidence>
<feature type="transmembrane region" description="Helical" evidence="14">
    <location>
        <begin position="44"/>
        <end position="61"/>
    </location>
</feature>
<dbReference type="SUPFAM" id="SSF48264">
    <property type="entry name" value="Cytochrome P450"/>
    <property type="match status" value="1"/>
</dbReference>
<dbReference type="PRINTS" id="PR00463">
    <property type="entry name" value="EP450I"/>
</dbReference>
<dbReference type="GO" id="GO:0016020">
    <property type="term" value="C:membrane"/>
    <property type="evidence" value="ECO:0007669"/>
    <property type="project" value="UniProtKB-SubCell"/>
</dbReference>
<dbReference type="EC" id="1.14.19.50" evidence="9"/>
<reference evidence="15" key="2">
    <citation type="submission" date="2023-04" db="EMBL/GenBank/DDBJ databases">
        <authorList>
            <person name="Bruccoleri R.E."/>
            <person name="Oakeley E.J."/>
            <person name="Faust A.-M."/>
            <person name="Dessus-Babus S."/>
            <person name="Altorfer M."/>
            <person name="Burckhardt D."/>
            <person name="Oertli M."/>
            <person name="Naumann U."/>
            <person name="Petersen F."/>
            <person name="Wong J."/>
        </authorList>
    </citation>
    <scope>NUCLEOTIDE SEQUENCE</scope>
    <source>
        <strain evidence="15">GSM-AAB239-AS_SAM_17_03QT</strain>
        <tissue evidence="15">Leaf</tissue>
    </source>
</reference>
<dbReference type="PROSITE" id="PS00086">
    <property type="entry name" value="CYTOCHROME_P450"/>
    <property type="match status" value="1"/>
</dbReference>
<dbReference type="GO" id="GO:0005506">
    <property type="term" value="F:iron ion binding"/>
    <property type="evidence" value="ECO:0007669"/>
    <property type="project" value="InterPro"/>
</dbReference>
<dbReference type="PANTHER" id="PTHR24296">
    <property type="entry name" value="CYTOCHROME P450"/>
    <property type="match status" value="1"/>
</dbReference>
<keyword evidence="7 12" id="KW-0408">Iron</keyword>
<evidence type="ECO:0000256" key="13">
    <source>
        <dbReference type="RuleBase" id="RU000461"/>
    </source>
</evidence>
<keyword evidence="4 12" id="KW-0479">Metal-binding</keyword>
<evidence type="ECO:0000256" key="8">
    <source>
        <dbReference type="ARBA" id="ARBA00023136"/>
    </source>
</evidence>
<evidence type="ECO:0000256" key="3">
    <source>
        <dbReference type="ARBA" id="ARBA00022692"/>
    </source>
</evidence>
<dbReference type="InterPro" id="IPR002401">
    <property type="entry name" value="Cyt_P450_E_grp-I"/>
</dbReference>
<evidence type="ECO:0000256" key="5">
    <source>
        <dbReference type="ARBA" id="ARBA00022989"/>
    </source>
</evidence>
<dbReference type="EMBL" id="JANAVB010043419">
    <property type="protein sequence ID" value="KAJ6792591.1"/>
    <property type="molecule type" value="Genomic_DNA"/>
</dbReference>
<evidence type="ECO:0000256" key="9">
    <source>
        <dbReference type="ARBA" id="ARBA00039071"/>
    </source>
</evidence>
<feature type="transmembrane region" description="Helical" evidence="14">
    <location>
        <begin position="15"/>
        <end position="32"/>
    </location>
</feature>
<comment type="catalytic activity">
    <reaction evidence="11">
        <text>4'-O-methylnorbelladine + reduced [NADPH--hemoprotein reductase] + O2 = (10bR,4aS)-noroxomaritidine + oxidized [NADPH--hemoprotein reductase] + 2 H2O + H(+)</text>
        <dbReference type="Rhea" id="RHEA:51260"/>
        <dbReference type="Rhea" id="RHEA-COMP:11964"/>
        <dbReference type="Rhea" id="RHEA-COMP:11965"/>
        <dbReference type="ChEBI" id="CHEBI:15377"/>
        <dbReference type="ChEBI" id="CHEBI:15378"/>
        <dbReference type="ChEBI" id="CHEBI:15379"/>
        <dbReference type="ChEBI" id="CHEBI:57618"/>
        <dbReference type="ChEBI" id="CHEBI:58210"/>
        <dbReference type="ChEBI" id="CHEBI:133993"/>
        <dbReference type="ChEBI" id="CHEBI:133995"/>
        <dbReference type="EC" id="1.14.19.50"/>
    </reaction>
</comment>
<name>A0AAX6DLH9_IRIPA</name>
<dbReference type="GO" id="GO:0004497">
    <property type="term" value="F:monooxygenase activity"/>
    <property type="evidence" value="ECO:0007669"/>
    <property type="project" value="UniProtKB-KW"/>
</dbReference>
<dbReference type="Pfam" id="PF00067">
    <property type="entry name" value="p450"/>
    <property type="match status" value="1"/>
</dbReference>
<keyword evidence="3 14" id="KW-0812">Transmembrane</keyword>
<organism evidence="15 16">
    <name type="scientific">Iris pallida</name>
    <name type="common">Sweet iris</name>
    <dbReference type="NCBI Taxonomy" id="29817"/>
    <lineage>
        <taxon>Eukaryota</taxon>
        <taxon>Viridiplantae</taxon>
        <taxon>Streptophyta</taxon>
        <taxon>Embryophyta</taxon>
        <taxon>Tracheophyta</taxon>
        <taxon>Spermatophyta</taxon>
        <taxon>Magnoliopsida</taxon>
        <taxon>Liliopsida</taxon>
        <taxon>Asparagales</taxon>
        <taxon>Iridaceae</taxon>
        <taxon>Iridoideae</taxon>
        <taxon>Irideae</taxon>
        <taxon>Iris</taxon>
    </lineage>
</organism>
<accession>A0AAX6DLH9</accession>
<keyword evidence="6 13" id="KW-0560">Oxidoreductase</keyword>
<evidence type="ECO:0000313" key="16">
    <source>
        <dbReference type="Proteomes" id="UP001140949"/>
    </source>
</evidence>
<dbReference type="Proteomes" id="UP001140949">
    <property type="component" value="Unassembled WGS sequence"/>
</dbReference>
<dbReference type="GO" id="GO:0006629">
    <property type="term" value="P:lipid metabolic process"/>
    <property type="evidence" value="ECO:0007669"/>
    <property type="project" value="UniProtKB-ARBA"/>
</dbReference>
<keyword evidence="5 14" id="KW-1133">Transmembrane helix</keyword>
<keyword evidence="13" id="KW-0503">Monooxygenase</keyword>
<comment type="cofactor">
    <cofactor evidence="12">
        <name>heme</name>
        <dbReference type="ChEBI" id="CHEBI:30413"/>
    </cofactor>
</comment>
<dbReference type="AlphaFoldDB" id="A0AAX6DLH9"/>
<evidence type="ECO:0000256" key="11">
    <source>
        <dbReference type="ARBA" id="ARBA00049170"/>
    </source>
</evidence>
<keyword evidence="12 13" id="KW-0349">Heme</keyword>
<dbReference type="Gene3D" id="1.10.630.10">
    <property type="entry name" value="Cytochrome P450"/>
    <property type="match status" value="1"/>
</dbReference>
<dbReference type="GO" id="GO:0020037">
    <property type="term" value="F:heme binding"/>
    <property type="evidence" value="ECO:0007669"/>
    <property type="project" value="InterPro"/>
</dbReference>
<feature type="binding site" description="axial binding residue" evidence="12">
    <location>
        <position position="469"/>
    </location>
    <ligand>
        <name>heme</name>
        <dbReference type="ChEBI" id="CHEBI:30413"/>
    </ligand>
    <ligandPart>
        <name>Fe</name>
        <dbReference type="ChEBI" id="CHEBI:18248"/>
    </ligandPart>
</feature>
<reference evidence="15" key="1">
    <citation type="journal article" date="2023" name="GigaByte">
        <title>Genome assembly of the bearded iris, Iris pallida Lam.</title>
        <authorList>
            <person name="Bruccoleri R.E."/>
            <person name="Oakeley E.J."/>
            <person name="Faust A.M.E."/>
            <person name="Altorfer M."/>
            <person name="Dessus-Babus S."/>
            <person name="Burckhardt D."/>
            <person name="Oertli M."/>
            <person name="Naumann U."/>
            <person name="Petersen F."/>
            <person name="Wong J."/>
        </authorList>
    </citation>
    <scope>NUCLEOTIDE SEQUENCE</scope>
    <source>
        <strain evidence="15">GSM-AAB239-AS_SAM_17_03QT</strain>
    </source>
</reference>
<sequence>MTKQTSNMDWKWQANWWYATIFFSLPIFFLVNRKVRNRVVPLRWPVIGMLPSLLINLYRLHDFMTSLLKESGGTFMFEGPWFMGMDMMITCDPTNAKHMFTTHFSNYIKGPDFPEIFDILGDGIITADGENWSKQRKMANAHMSSHNFRSSVARNSRDKVENAVLPLLGRMADLDRIFDLQDFMKRFAMDLVSKLVLGKDPSSLAEDFPMVPFVLAVGAAEEVLLYRHVVPKALWKLLRWLDVGEEKKMTKATNVIDGFIAQCIEERRNDIKNRGREESKDILTSYMYHILDTKEDDSYFGSDRFLRDTLMTLLAAGTDSSAAALSWFFWQVSKCPNVEKKILEELKEVRSSSKLDVDGEEEHMVVFDAEVTEGLVYLHAALCETLRLYPSFPFNHKTAFKEDVLPSGHRVRPGTMVLYSIYSTGRLEKFFGKDCLEFKPERWIDPSSGQLKHVSSHDFLAFHTGQRSCIGKNMAMTQMKVIAAAMIYNFRVELVESCAVEPKNAMVLLMKNGLHVKIRKRDGP</sequence>
<comment type="catalytic activity">
    <reaction evidence="10">
        <text>4'-O-methylnorbelladine + reduced [NADPH--hemoprotein reductase] + O2 = (10bS,4aR)-noroxomaritidine + oxidized [NADPH--hemoprotein reductase] + 2 H2O + H(+)</text>
        <dbReference type="Rhea" id="RHEA:51264"/>
        <dbReference type="Rhea" id="RHEA-COMP:11964"/>
        <dbReference type="Rhea" id="RHEA-COMP:11965"/>
        <dbReference type="ChEBI" id="CHEBI:15377"/>
        <dbReference type="ChEBI" id="CHEBI:15378"/>
        <dbReference type="ChEBI" id="CHEBI:15379"/>
        <dbReference type="ChEBI" id="CHEBI:57618"/>
        <dbReference type="ChEBI" id="CHEBI:58210"/>
        <dbReference type="ChEBI" id="CHEBI:133993"/>
        <dbReference type="ChEBI" id="CHEBI:133996"/>
        <dbReference type="EC" id="1.14.19.50"/>
    </reaction>
</comment>
<dbReference type="PRINTS" id="PR00385">
    <property type="entry name" value="P450"/>
</dbReference>
<keyword evidence="16" id="KW-1185">Reference proteome</keyword>
<evidence type="ECO:0000256" key="10">
    <source>
        <dbReference type="ARBA" id="ARBA00048529"/>
    </source>
</evidence>
<evidence type="ECO:0000313" key="15">
    <source>
        <dbReference type="EMBL" id="KAJ6792591.1"/>
    </source>
</evidence>
<evidence type="ECO:0000256" key="1">
    <source>
        <dbReference type="ARBA" id="ARBA00004167"/>
    </source>
</evidence>
<keyword evidence="8 14" id="KW-0472">Membrane</keyword>
<dbReference type="CDD" id="cd11064">
    <property type="entry name" value="CYP86A"/>
    <property type="match status" value="1"/>
</dbReference>
<evidence type="ECO:0000256" key="7">
    <source>
        <dbReference type="ARBA" id="ARBA00023004"/>
    </source>
</evidence>
<evidence type="ECO:0000256" key="2">
    <source>
        <dbReference type="ARBA" id="ARBA00010617"/>
    </source>
</evidence>
<comment type="caution">
    <text evidence="15">The sequence shown here is derived from an EMBL/GenBank/DDBJ whole genome shotgun (WGS) entry which is preliminary data.</text>
</comment>
<dbReference type="InterPro" id="IPR017972">
    <property type="entry name" value="Cyt_P450_CS"/>
</dbReference>
<gene>
    <name evidence="15" type="ORF">M6B38_238410</name>
</gene>
<evidence type="ECO:0000256" key="4">
    <source>
        <dbReference type="ARBA" id="ARBA00022723"/>
    </source>
</evidence>